<dbReference type="SUPFAM" id="SSF81383">
    <property type="entry name" value="F-box domain"/>
    <property type="match status" value="1"/>
</dbReference>
<dbReference type="InterPro" id="IPR001810">
    <property type="entry name" value="F-box_dom"/>
</dbReference>
<gene>
    <name evidence="2" type="ORF">HO133_006122</name>
</gene>
<dbReference type="EMBL" id="JACCJB010000023">
    <property type="protein sequence ID" value="KAF6218163.1"/>
    <property type="molecule type" value="Genomic_DNA"/>
</dbReference>
<dbReference type="GeneID" id="59334526"/>
<evidence type="ECO:0000259" key="1">
    <source>
        <dbReference type="PROSITE" id="PS50181"/>
    </source>
</evidence>
<dbReference type="PROSITE" id="PS50181">
    <property type="entry name" value="FBOX"/>
    <property type="match status" value="1"/>
</dbReference>
<protein>
    <recommendedName>
        <fullName evidence="1">F-box domain-containing protein</fullName>
    </recommendedName>
</protein>
<organism evidence="2 3">
    <name type="scientific">Letharia lupina</name>
    <dbReference type="NCBI Taxonomy" id="560253"/>
    <lineage>
        <taxon>Eukaryota</taxon>
        <taxon>Fungi</taxon>
        <taxon>Dikarya</taxon>
        <taxon>Ascomycota</taxon>
        <taxon>Pezizomycotina</taxon>
        <taxon>Lecanoromycetes</taxon>
        <taxon>OSLEUM clade</taxon>
        <taxon>Lecanoromycetidae</taxon>
        <taxon>Lecanorales</taxon>
        <taxon>Lecanorineae</taxon>
        <taxon>Parmeliaceae</taxon>
        <taxon>Letharia</taxon>
    </lineage>
</organism>
<feature type="domain" description="F-box" evidence="1">
    <location>
        <begin position="130"/>
        <end position="175"/>
    </location>
</feature>
<proteinExistence type="predicted"/>
<dbReference type="RefSeq" id="XP_037147598.1">
    <property type="nucleotide sequence ID" value="XM_037297024.1"/>
</dbReference>
<dbReference type="InterPro" id="IPR036047">
    <property type="entry name" value="F-box-like_dom_sf"/>
</dbReference>
<evidence type="ECO:0000313" key="2">
    <source>
        <dbReference type="EMBL" id="KAF6218163.1"/>
    </source>
</evidence>
<reference evidence="2 3" key="1">
    <citation type="journal article" date="2020" name="Genomics">
        <title>Complete, high-quality genomes from long-read metagenomic sequencing of two wolf lichen thalli reveals enigmatic genome architecture.</title>
        <authorList>
            <person name="McKenzie S.K."/>
            <person name="Walston R.F."/>
            <person name="Allen J.L."/>
        </authorList>
    </citation>
    <scope>NUCLEOTIDE SEQUENCE [LARGE SCALE GENOMIC DNA]</scope>
    <source>
        <strain evidence="2">WasteWater1</strain>
    </source>
</reference>
<dbReference type="Pfam" id="PF00646">
    <property type="entry name" value="F-box"/>
    <property type="match status" value="1"/>
</dbReference>
<keyword evidence="3" id="KW-1185">Reference proteome</keyword>
<name>A0A8H6F818_9LECA</name>
<evidence type="ECO:0000313" key="3">
    <source>
        <dbReference type="Proteomes" id="UP000593566"/>
    </source>
</evidence>
<dbReference type="Proteomes" id="UP000593566">
    <property type="component" value="Unassembled WGS sequence"/>
</dbReference>
<comment type="caution">
    <text evidence="2">The sequence shown here is derived from an EMBL/GenBank/DDBJ whole genome shotgun (WGS) entry which is preliminary data.</text>
</comment>
<accession>A0A8H6F818</accession>
<dbReference type="AlphaFoldDB" id="A0A8H6F818"/>
<sequence>MSRCLQIELGSATPKAMREHLAQYYPLFIEGAVATIVKQVCLKVVDVEGMVAWAAWELPYDGPANHQPVNGVPPIWGMNMGFVISLSRAEMKMRNRVLKEKMSFASAIRGSVGTNHFYSIEPEPQATTHMDCLSALPEELTSEIVQRVAHKSLPALVSVSRQFHRLVLPRLYRCVHYSGIDTCDSGRVNKGFLVCANYATAIRPARGDWPLCQPSRIVRLSPFLECITTRPQIRSYIATAGFDLLDTDSEATVDMVSYIIDLLLPSLQTLNISPVFYKLDPLRDIKLKSLNISHEIWANRDPGNSYVFALFRISTLRNLSIEIAADWDTSPRWHRPQHSARLRTSNVTSLSFPTGIPFGDDLAEILSWPKALEVFELGPPPVRNKKVLANVLSPRRLAECIGLQQSSLRELCIIEYPYKRTITDINDATFGNLRNFKALSRLCVPKRLLVVSDEYRELYFKDSQTPPQIWEVLPPAIRMLRLEGEPHFTWIVRLFQPMSPPLPKELMMQLSEIAKHKRLRYPNLQEVVLGQPRLAEPFQTFILKSLRGNSGIIKDFEESEIRLTFAQDPETSAPRRRKVV</sequence>